<organism evidence="2">
    <name type="scientific">termite gut metagenome</name>
    <dbReference type="NCBI Taxonomy" id="433724"/>
    <lineage>
        <taxon>unclassified sequences</taxon>
        <taxon>metagenomes</taxon>
        <taxon>organismal metagenomes</taxon>
    </lineage>
</organism>
<dbReference type="EMBL" id="SNRY01003307">
    <property type="protein sequence ID" value="KAA6321460.1"/>
    <property type="molecule type" value="Genomic_DNA"/>
</dbReference>
<proteinExistence type="predicted"/>
<evidence type="ECO:0000259" key="1">
    <source>
        <dbReference type="Pfam" id="PF03235"/>
    </source>
</evidence>
<accession>A0A5J4QKD0</accession>
<dbReference type="InterPro" id="IPR004919">
    <property type="entry name" value="GmrSD_N"/>
</dbReference>
<dbReference type="PANTHER" id="PTHR37292">
    <property type="entry name" value="VNG6097C"/>
    <property type="match status" value="1"/>
</dbReference>
<dbReference type="PANTHER" id="PTHR37292:SF2">
    <property type="entry name" value="DUF262 DOMAIN-CONTAINING PROTEIN"/>
    <property type="match status" value="1"/>
</dbReference>
<name>A0A5J4QKD0_9ZZZZ</name>
<dbReference type="AlphaFoldDB" id="A0A5J4QKD0"/>
<gene>
    <name evidence="2" type="ORF">EZS27_028894</name>
</gene>
<comment type="caution">
    <text evidence="2">The sequence shown here is derived from an EMBL/GenBank/DDBJ whole genome shotgun (WGS) entry which is preliminary data.</text>
</comment>
<dbReference type="Pfam" id="PF03235">
    <property type="entry name" value="GmrSD_N"/>
    <property type="match status" value="1"/>
</dbReference>
<feature type="domain" description="GmrSD restriction endonucleases N-terminal" evidence="1">
    <location>
        <begin position="17"/>
        <end position="218"/>
    </location>
</feature>
<sequence>MENKVYYGEYSLKHWIDLILKGNIMLPWYQRSFVWEKEQIERLIKTFDDNQFVPTVVIGAVKENGEWRNFILDGQQRLTSILFAKYNKYIDKKGFLAKQPDKKIQPIADDVVGVADIDDNETDNNDEEIKIIKWNFNEIIKDKRINSEEIDKDYYKTLLDVSKNEKFFDEHYLGFAYIKPNNNVNEEEQSEFYSDIFRNINTGGAKLTRQESRKSLYFLKENLKDFFAPSFLDNFKVETSSKESGLIDFIKYLSILSQYKGNNSNLREYGGRDWEKNENYYHKYIMSVVGNNSNNKLHFDVSYPTNPYNNDRIELLKNYLESFGIPKSFNSIIDMDVHFFGLINEVLFFSRELDETKREDLKNELNAKITELREIKNHKYNPNALKYLKSRIIASMEIYKNYRKI</sequence>
<reference evidence="2" key="1">
    <citation type="submission" date="2019-03" db="EMBL/GenBank/DDBJ databases">
        <title>Single cell metagenomics reveals metabolic interactions within the superorganism composed of flagellate Streblomastix strix and complex community of Bacteroidetes bacteria on its surface.</title>
        <authorList>
            <person name="Treitli S.C."/>
            <person name="Kolisko M."/>
            <person name="Husnik F."/>
            <person name="Keeling P."/>
            <person name="Hampl V."/>
        </authorList>
    </citation>
    <scope>NUCLEOTIDE SEQUENCE</scope>
    <source>
        <strain evidence="2">STM</strain>
    </source>
</reference>
<protein>
    <recommendedName>
        <fullName evidence="1">GmrSD restriction endonucleases N-terminal domain-containing protein</fullName>
    </recommendedName>
</protein>
<evidence type="ECO:0000313" key="2">
    <source>
        <dbReference type="EMBL" id="KAA6321460.1"/>
    </source>
</evidence>